<dbReference type="Proteomes" id="UP000050424">
    <property type="component" value="Unassembled WGS sequence"/>
</dbReference>
<evidence type="ECO:0000313" key="3">
    <source>
        <dbReference type="Proteomes" id="UP000050424"/>
    </source>
</evidence>
<dbReference type="OrthoDB" id="5088056at2759"/>
<evidence type="ECO:0000313" key="2">
    <source>
        <dbReference type="EMBL" id="KPM43725.1"/>
    </source>
</evidence>
<organism evidence="2 3">
    <name type="scientific">Neonectria ditissima</name>
    <dbReference type="NCBI Taxonomy" id="78410"/>
    <lineage>
        <taxon>Eukaryota</taxon>
        <taxon>Fungi</taxon>
        <taxon>Dikarya</taxon>
        <taxon>Ascomycota</taxon>
        <taxon>Pezizomycotina</taxon>
        <taxon>Sordariomycetes</taxon>
        <taxon>Hypocreomycetidae</taxon>
        <taxon>Hypocreales</taxon>
        <taxon>Nectriaceae</taxon>
        <taxon>Neonectria</taxon>
    </lineage>
</organism>
<feature type="region of interest" description="Disordered" evidence="1">
    <location>
        <begin position="323"/>
        <end position="377"/>
    </location>
</feature>
<name>A0A0P7BRA1_9HYPO</name>
<comment type="caution">
    <text evidence="2">The sequence shown here is derived from an EMBL/GenBank/DDBJ whole genome shotgun (WGS) entry which is preliminary data.</text>
</comment>
<dbReference type="AlphaFoldDB" id="A0A0P7BRA1"/>
<feature type="region of interest" description="Disordered" evidence="1">
    <location>
        <begin position="45"/>
        <end position="93"/>
    </location>
</feature>
<protein>
    <submittedName>
        <fullName evidence="2">Uncharacterized protein</fullName>
    </submittedName>
</protein>
<evidence type="ECO:0000256" key="1">
    <source>
        <dbReference type="SAM" id="MobiDB-lite"/>
    </source>
</evidence>
<keyword evidence="3" id="KW-1185">Reference proteome</keyword>
<proteinExistence type="predicted"/>
<feature type="compositionally biased region" description="Basic and acidic residues" evidence="1">
    <location>
        <begin position="332"/>
        <end position="369"/>
    </location>
</feature>
<gene>
    <name evidence="2" type="ORF">AK830_g2833</name>
</gene>
<dbReference type="EMBL" id="LKCW01000028">
    <property type="protein sequence ID" value="KPM43725.1"/>
    <property type="molecule type" value="Genomic_DNA"/>
</dbReference>
<feature type="region of interest" description="Disordered" evidence="1">
    <location>
        <begin position="404"/>
        <end position="427"/>
    </location>
</feature>
<accession>A0A0P7BRA1</accession>
<sequence length="507" mass="56926">MNTRSRLWQFSGDNDAYCRFLEDTLMPVYEEQPLLFPQLHKQSLRPFKSQPSVDNTKRSPEKTPSPTPNNLKIEIWTPSTTSKQPRKPSPSHVSDRWLTVIKKIPQDEEQWQSARRDHGLDTREHILLYLSEIHSCSWRHEAGEIQGYSLSELADRALRLCRNATKLQGLSNLISFLFVATCCVDEAVDEGNSSTNAALNSFFQALHPEEWSDESGDLRRIKTGVIRVIGMIDRLFDLIGHRAFELLIYMTPTTLRRVTQSDVDHTISFVSKQRRAEEVLAKEVQATEPLYVVHLLKLWRPDLTYKVIGDSLGTSLFNHGKVLPPSSLGKRRRDDSDDRISQRDSGRQYDPIRDTGNNRDSHADGEHPFDPSLHWANGLNPGSPSSYRSASCFSDSRISNATDLTSVSTRGSSPTGIVPDIDWSGEPCGGSRPLSAGNGPMLCPDVGMDEETRNLASCGLTKGSDYVENATLPSQNMNFEGDDDWIRAIEAGEVTSIGPREEVWFQP</sequence>
<reference evidence="2 3" key="1">
    <citation type="submission" date="2015-09" db="EMBL/GenBank/DDBJ databases">
        <title>Draft genome of a European isolate of the apple canker pathogen Neonectria ditissima.</title>
        <authorList>
            <person name="Gomez-Cortecero A."/>
            <person name="Harrison R.J."/>
            <person name="Armitage A.D."/>
        </authorList>
    </citation>
    <scope>NUCLEOTIDE SEQUENCE [LARGE SCALE GENOMIC DNA]</scope>
    <source>
        <strain evidence="2 3">R09/05</strain>
    </source>
</reference>
<feature type="compositionally biased region" description="Polar residues" evidence="1">
    <location>
        <begin position="404"/>
        <end position="415"/>
    </location>
</feature>